<dbReference type="SMART" id="SM00225">
    <property type="entry name" value="BTB"/>
    <property type="match status" value="1"/>
</dbReference>
<dbReference type="CDD" id="cd18186">
    <property type="entry name" value="BTB_POZ_ZBTB_KLHL-like"/>
    <property type="match status" value="1"/>
</dbReference>
<dbReference type="AlphaFoldDB" id="A0AAD9AEG6"/>
<comment type="caution">
    <text evidence="3">The sequence shown here is derived from an EMBL/GenBank/DDBJ whole genome shotgun (WGS) entry which is preliminary data.</text>
</comment>
<feature type="domain" description="BTB" evidence="2">
    <location>
        <begin position="16"/>
        <end position="80"/>
    </location>
</feature>
<gene>
    <name evidence="3" type="ORF">CCHR01_10719</name>
</gene>
<dbReference type="Proteomes" id="UP001243330">
    <property type="component" value="Unassembled WGS sequence"/>
</dbReference>
<name>A0AAD9AEG6_9PEZI</name>
<proteinExistence type="predicted"/>
<organism evidence="3 4">
    <name type="scientific">Colletotrichum chrysophilum</name>
    <dbReference type="NCBI Taxonomy" id="1836956"/>
    <lineage>
        <taxon>Eukaryota</taxon>
        <taxon>Fungi</taxon>
        <taxon>Dikarya</taxon>
        <taxon>Ascomycota</taxon>
        <taxon>Pezizomycotina</taxon>
        <taxon>Sordariomycetes</taxon>
        <taxon>Hypocreomycetidae</taxon>
        <taxon>Glomerellales</taxon>
        <taxon>Glomerellaceae</taxon>
        <taxon>Colletotrichum</taxon>
        <taxon>Colletotrichum gloeosporioides species complex</taxon>
    </lineage>
</organism>
<dbReference type="PROSITE" id="PS50097">
    <property type="entry name" value="BTB"/>
    <property type="match status" value="1"/>
</dbReference>
<dbReference type="InterPro" id="IPR011333">
    <property type="entry name" value="SKP1/BTB/POZ_sf"/>
</dbReference>
<reference evidence="3" key="1">
    <citation type="submission" date="2023-01" db="EMBL/GenBank/DDBJ databases">
        <title>Colletotrichum chrysophilum M932 genome sequence.</title>
        <authorList>
            <person name="Baroncelli R."/>
        </authorList>
    </citation>
    <scope>NUCLEOTIDE SEQUENCE</scope>
    <source>
        <strain evidence="3">M932</strain>
    </source>
</reference>
<dbReference type="EMBL" id="JAQOWY010000228">
    <property type="protein sequence ID" value="KAK1846681.1"/>
    <property type="molecule type" value="Genomic_DNA"/>
</dbReference>
<sequence>MSTEDHRWVFETGDFADFRIVCTDDGVEFNVPRLMLSLHSTYFARLFKSEFQETKLGISNLADVDSQTMGHLIDFFYRGNTPWKCPDDMLMLAKLWILADRLQATSAMIEVEHHVKSKLNGLSNKFIVADCTLLDTVFHHKACAESGLGYAVGEAACAILIDRSQYPKKSDLVEKHARENILSANMMLFWASRYKENSDESEFIYRSSTVMKQRIDREEEFRDKLISEKMTKPSRILTSGPDATTSKKRKQSS</sequence>
<feature type="region of interest" description="Disordered" evidence="1">
    <location>
        <begin position="224"/>
        <end position="253"/>
    </location>
</feature>
<evidence type="ECO:0000313" key="3">
    <source>
        <dbReference type="EMBL" id="KAK1846681.1"/>
    </source>
</evidence>
<accession>A0AAD9AEG6</accession>
<protein>
    <submittedName>
        <fullName evidence="3">BTB/POZ domain-containing protein</fullName>
    </submittedName>
</protein>
<dbReference type="InterPro" id="IPR000210">
    <property type="entry name" value="BTB/POZ_dom"/>
</dbReference>
<evidence type="ECO:0000313" key="4">
    <source>
        <dbReference type="Proteomes" id="UP001243330"/>
    </source>
</evidence>
<evidence type="ECO:0000256" key="1">
    <source>
        <dbReference type="SAM" id="MobiDB-lite"/>
    </source>
</evidence>
<dbReference type="Pfam" id="PF00651">
    <property type="entry name" value="BTB"/>
    <property type="match status" value="1"/>
</dbReference>
<keyword evidence="4" id="KW-1185">Reference proteome</keyword>
<dbReference type="Gene3D" id="3.30.710.10">
    <property type="entry name" value="Potassium Channel Kv1.1, Chain A"/>
    <property type="match status" value="1"/>
</dbReference>
<dbReference type="SUPFAM" id="SSF54695">
    <property type="entry name" value="POZ domain"/>
    <property type="match status" value="1"/>
</dbReference>
<evidence type="ECO:0000259" key="2">
    <source>
        <dbReference type="PROSITE" id="PS50097"/>
    </source>
</evidence>